<dbReference type="PANTHER" id="PTHR43179">
    <property type="entry name" value="RHAMNOSYLTRANSFERASE WBBL"/>
    <property type="match status" value="1"/>
</dbReference>
<name>A0ABQ1QC33_9RHOB</name>
<feature type="domain" description="Glycosyltransferase 2-like" evidence="4">
    <location>
        <begin position="7"/>
        <end position="128"/>
    </location>
</feature>
<dbReference type="PANTHER" id="PTHR43179:SF12">
    <property type="entry name" value="GALACTOFURANOSYLTRANSFERASE GLFT2"/>
    <property type="match status" value="1"/>
</dbReference>
<reference evidence="6" key="1">
    <citation type="journal article" date="2019" name="Int. J. Syst. Evol. Microbiol.">
        <title>The Global Catalogue of Microorganisms (GCM) 10K type strain sequencing project: providing services to taxonomists for standard genome sequencing and annotation.</title>
        <authorList>
            <consortium name="The Broad Institute Genomics Platform"/>
            <consortium name="The Broad Institute Genome Sequencing Center for Infectious Disease"/>
            <person name="Wu L."/>
            <person name="Ma J."/>
        </authorList>
    </citation>
    <scope>NUCLEOTIDE SEQUENCE [LARGE SCALE GENOMIC DNA]</scope>
    <source>
        <strain evidence="6">CGMCC 1.12922</strain>
    </source>
</reference>
<dbReference type="SUPFAM" id="SSF53448">
    <property type="entry name" value="Nucleotide-diphospho-sugar transferases"/>
    <property type="match status" value="1"/>
</dbReference>
<dbReference type="Pfam" id="PF00535">
    <property type="entry name" value="Glycos_transf_2"/>
    <property type="match status" value="1"/>
</dbReference>
<evidence type="ECO:0000256" key="3">
    <source>
        <dbReference type="ARBA" id="ARBA00022679"/>
    </source>
</evidence>
<evidence type="ECO:0000256" key="2">
    <source>
        <dbReference type="ARBA" id="ARBA00022676"/>
    </source>
</evidence>
<evidence type="ECO:0000256" key="1">
    <source>
        <dbReference type="ARBA" id="ARBA00006739"/>
    </source>
</evidence>
<protein>
    <recommendedName>
        <fullName evidence="4">Glycosyltransferase 2-like domain-containing protein</fullName>
    </recommendedName>
</protein>
<dbReference type="InterPro" id="IPR001173">
    <property type="entry name" value="Glyco_trans_2-like"/>
</dbReference>
<evidence type="ECO:0000259" key="4">
    <source>
        <dbReference type="Pfam" id="PF00535"/>
    </source>
</evidence>
<evidence type="ECO:0000313" key="6">
    <source>
        <dbReference type="Proteomes" id="UP000617355"/>
    </source>
</evidence>
<dbReference type="InterPro" id="IPR029044">
    <property type="entry name" value="Nucleotide-diphossugar_trans"/>
</dbReference>
<organism evidence="5 6">
    <name type="scientific">Sinisalibacter lacisalsi</name>
    <dbReference type="NCBI Taxonomy" id="1526570"/>
    <lineage>
        <taxon>Bacteria</taxon>
        <taxon>Pseudomonadati</taxon>
        <taxon>Pseudomonadota</taxon>
        <taxon>Alphaproteobacteria</taxon>
        <taxon>Rhodobacterales</taxon>
        <taxon>Roseobacteraceae</taxon>
        <taxon>Sinisalibacter</taxon>
    </lineage>
</organism>
<comment type="similarity">
    <text evidence="1">Belongs to the glycosyltransferase 2 family.</text>
</comment>
<keyword evidence="6" id="KW-1185">Reference proteome</keyword>
<accession>A0ABQ1QC33</accession>
<dbReference type="Gene3D" id="3.90.550.10">
    <property type="entry name" value="Spore Coat Polysaccharide Biosynthesis Protein SpsA, Chain A"/>
    <property type="match status" value="1"/>
</dbReference>
<proteinExistence type="inferred from homology"/>
<keyword evidence="3" id="KW-0808">Transferase</keyword>
<evidence type="ECO:0000313" key="5">
    <source>
        <dbReference type="EMBL" id="GGD22645.1"/>
    </source>
</evidence>
<dbReference type="RefSeq" id="WP_188525930.1">
    <property type="nucleotide sequence ID" value="NZ_BMGI01000001.1"/>
</dbReference>
<gene>
    <name evidence="5" type="ORF">GCM10011358_03950</name>
</gene>
<dbReference type="EMBL" id="BMGI01000001">
    <property type="protein sequence ID" value="GGD22645.1"/>
    <property type="molecule type" value="Genomic_DNA"/>
</dbReference>
<keyword evidence="2" id="KW-0328">Glycosyltransferase</keyword>
<comment type="caution">
    <text evidence="5">The sequence shown here is derived from an EMBL/GenBank/DDBJ whole genome shotgun (WGS) entry which is preliminary data.</text>
</comment>
<dbReference type="Proteomes" id="UP000617355">
    <property type="component" value="Unassembled WGS sequence"/>
</dbReference>
<sequence length="417" mass="45570">MSAKPVSVVIVSRGRPKLLIRCLTGVGQLCHPAFEVVVVADPAGVAAVEAKGWQSRVKLVAFDAPNISAARNAGIVASSGEIVAFIDDDAVPEPTWLGHLSAPFAEPGVAATGGFVIGRNGISLQWGARGVDARGRKIELAHTGTDPFEPVPPEGFVTKTEGTNFAVRREMIATLGGFDPAFRFFFDETDLNMRLAARDARTVLVPRAIVHHGFAASARRAGDRAPTDLTEIGASSAVFLRKHAPEADMDEEFARISAEQRRALLRYMVDGGLEPRDVARRLAELETGFRAGLKRDLLPLSALAPPADPFLPWSKNPAARPARYFAGRPWNRAALRRSARGAVARGEIVTLFRFSPTALPHRVRFHPGGWWEQSGGLFGKARRDERYFTWHAFRARVLKEWARVEGLRRCDTSDTKS</sequence>